<dbReference type="EMBL" id="AP022599">
    <property type="protein sequence ID" value="BBY81354.1"/>
    <property type="molecule type" value="Genomic_DNA"/>
</dbReference>
<protein>
    <recommendedName>
        <fullName evidence="2">HNH nuclease domain-containing protein</fullName>
    </recommendedName>
</protein>
<feature type="compositionally biased region" description="Low complexity" evidence="1">
    <location>
        <begin position="306"/>
        <end position="320"/>
    </location>
</feature>
<reference evidence="3 4" key="1">
    <citation type="journal article" date="2019" name="Emerg. Microbes Infect.">
        <title>Comprehensive subspecies identification of 175 nontuberculous mycobacteria species based on 7547 genomic profiles.</title>
        <authorList>
            <person name="Matsumoto Y."/>
            <person name="Kinjo T."/>
            <person name="Motooka D."/>
            <person name="Nabeya D."/>
            <person name="Jung N."/>
            <person name="Uechi K."/>
            <person name="Horii T."/>
            <person name="Iida T."/>
            <person name="Fujita J."/>
            <person name="Nakamura S."/>
        </authorList>
    </citation>
    <scope>NUCLEOTIDE SEQUENCE [LARGE SCALE GENOMIC DNA]</scope>
    <source>
        <strain evidence="3 4">JCM 6370</strain>
    </source>
</reference>
<evidence type="ECO:0000256" key="1">
    <source>
        <dbReference type="SAM" id="MobiDB-lite"/>
    </source>
</evidence>
<organism evidence="3 4">
    <name type="scientific">Mycolicibacterium pulveris</name>
    <name type="common">Mycobacterium pulveris</name>
    <dbReference type="NCBI Taxonomy" id="36813"/>
    <lineage>
        <taxon>Bacteria</taxon>
        <taxon>Bacillati</taxon>
        <taxon>Actinomycetota</taxon>
        <taxon>Actinomycetes</taxon>
        <taxon>Mycobacteriales</taxon>
        <taxon>Mycobacteriaceae</taxon>
        <taxon>Mycolicibacterium</taxon>
    </lineage>
</organism>
<evidence type="ECO:0000259" key="2">
    <source>
        <dbReference type="SMART" id="SM00507"/>
    </source>
</evidence>
<accession>A0A7I7UIV0</accession>
<proteinExistence type="predicted"/>
<name>A0A7I7UIV0_MYCPV</name>
<feature type="compositionally biased region" description="Pro residues" evidence="1">
    <location>
        <begin position="553"/>
        <end position="563"/>
    </location>
</feature>
<keyword evidence="4" id="KW-1185">Reference proteome</keyword>
<dbReference type="SMART" id="SM00507">
    <property type="entry name" value="HNHc"/>
    <property type="match status" value="1"/>
</dbReference>
<evidence type="ECO:0000313" key="4">
    <source>
        <dbReference type="Proteomes" id="UP000467252"/>
    </source>
</evidence>
<evidence type="ECO:0000313" key="3">
    <source>
        <dbReference type="EMBL" id="BBY81354.1"/>
    </source>
</evidence>
<dbReference type="Proteomes" id="UP000467252">
    <property type="component" value="Chromosome"/>
</dbReference>
<feature type="region of interest" description="Disordered" evidence="1">
    <location>
        <begin position="548"/>
        <end position="601"/>
    </location>
</feature>
<feature type="compositionally biased region" description="Pro residues" evidence="1">
    <location>
        <begin position="340"/>
        <end position="360"/>
    </location>
</feature>
<dbReference type="Pfam" id="PF02720">
    <property type="entry name" value="DUF222"/>
    <property type="match status" value="1"/>
</dbReference>
<dbReference type="CDD" id="cd00085">
    <property type="entry name" value="HNHc"/>
    <property type="match status" value="1"/>
</dbReference>
<gene>
    <name evidence="3" type="ORF">MPUL_25120</name>
</gene>
<feature type="domain" description="HNH nuclease" evidence="2">
    <location>
        <begin position="455"/>
        <end position="506"/>
    </location>
</feature>
<feature type="region of interest" description="Disordered" evidence="1">
    <location>
        <begin position="306"/>
        <end position="406"/>
    </location>
</feature>
<dbReference type="InterPro" id="IPR003615">
    <property type="entry name" value="HNH_nuc"/>
</dbReference>
<feature type="compositionally biased region" description="Basic residues" evidence="1">
    <location>
        <begin position="567"/>
        <end position="577"/>
    </location>
</feature>
<sequence>MATPERPVGGRDRCKCQRLKRTLYDGAPILSDLSGSIERMFGSEFRSVEEADLVAEIQACTRAEAQAAARRLAAVGELAARATEPEDDERQQWLVDLWACAAAEVSAAMGISHHRAKQQLAIGLSLRDRLPKVAALFSAGAISAALVSTITWRTHLVISAELAARIDAAIAQHARGWGALSQQRLDLAIDAIVETHDPDARRRFHEAARNCDVQIGKPDDATGTASVYGRLTAPDAALLQQRIRELSTSVCEADPRSAGQRRAAALGAIAAGADQLACHCNSPQCPRAGAPDPRATAIVIHAITTTPTKTTASSRTATNTEDVDGSENTTAKPESRRPDPPTPTDEPTPPANDEPPVNDEPPPRPVDDEPPPSVDYEPPPPVDDEPTADASATPNPPAGGSVDEPEPGAAAAIILGGGGVIPPALLAELVANGATVRNVYRPEDIADPGYRPPRACQRFIRMRDLTCRFPGCDRPAQHCDIDHTIPYPTGRTHPSNTKCLCRLHHLLKTFCGWQDTQLADGTIVWRAPSGHTYTTRPLSRMLFPHWDTTTADLPPPAHPPPPSSAQRHLKMPRRRRTRAADTTTRINTERKLNAATPPSYP</sequence>
<dbReference type="AlphaFoldDB" id="A0A7I7UIV0"/>
<feature type="compositionally biased region" description="Pro residues" evidence="1">
    <location>
        <begin position="371"/>
        <end position="381"/>
    </location>
</feature>
<dbReference type="InterPro" id="IPR003870">
    <property type="entry name" value="DUF222"/>
</dbReference>